<evidence type="ECO:0000256" key="1">
    <source>
        <dbReference type="ARBA" id="ARBA00023015"/>
    </source>
</evidence>
<keyword evidence="2" id="KW-0238">DNA-binding</keyword>
<dbReference type="InterPro" id="IPR036388">
    <property type="entry name" value="WH-like_DNA-bd_sf"/>
</dbReference>
<dbReference type="PANTHER" id="PTHR44688">
    <property type="entry name" value="DNA-BINDING TRANSCRIPTIONAL ACTIVATOR DEVR_DOSR"/>
    <property type="match status" value="1"/>
</dbReference>
<dbReference type="EMBL" id="BAAAHP010000361">
    <property type="protein sequence ID" value="GAA0910217.1"/>
    <property type="molecule type" value="Genomic_DNA"/>
</dbReference>
<name>A0ABP3YXU6_9PSEU</name>
<evidence type="ECO:0000313" key="6">
    <source>
        <dbReference type="EMBL" id="GAA0910217.1"/>
    </source>
</evidence>
<comment type="caution">
    <text evidence="6">The sequence shown here is derived from an EMBL/GenBank/DDBJ whole genome shotgun (WGS) entry which is preliminary data.</text>
</comment>
<dbReference type="SMART" id="SM00421">
    <property type="entry name" value="HTH_LUXR"/>
    <property type="match status" value="1"/>
</dbReference>
<dbReference type="Proteomes" id="UP001499967">
    <property type="component" value="Unassembled WGS sequence"/>
</dbReference>
<proteinExistence type="predicted"/>
<reference evidence="7" key="1">
    <citation type="journal article" date="2019" name="Int. J. Syst. Evol. Microbiol.">
        <title>The Global Catalogue of Microorganisms (GCM) 10K type strain sequencing project: providing services to taxonomists for standard genome sequencing and annotation.</title>
        <authorList>
            <consortium name="The Broad Institute Genomics Platform"/>
            <consortium name="The Broad Institute Genome Sequencing Center for Infectious Disease"/>
            <person name="Wu L."/>
            <person name="Ma J."/>
        </authorList>
    </citation>
    <scope>NUCLEOTIDE SEQUENCE [LARGE SCALE GENOMIC DNA]</scope>
    <source>
        <strain evidence="7">JCM 11117</strain>
    </source>
</reference>
<dbReference type="PRINTS" id="PR00038">
    <property type="entry name" value="HTHLUXR"/>
</dbReference>
<protein>
    <recommendedName>
        <fullName evidence="5">HTH luxR-type domain-containing protein</fullName>
    </recommendedName>
</protein>
<dbReference type="PROSITE" id="PS00622">
    <property type="entry name" value="HTH_LUXR_1"/>
    <property type="match status" value="1"/>
</dbReference>
<evidence type="ECO:0000313" key="7">
    <source>
        <dbReference type="Proteomes" id="UP001499967"/>
    </source>
</evidence>
<dbReference type="InterPro" id="IPR016032">
    <property type="entry name" value="Sig_transdc_resp-reg_C-effctor"/>
</dbReference>
<keyword evidence="1" id="KW-0805">Transcription regulation</keyword>
<feature type="domain" description="HTH luxR-type" evidence="5">
    <location>
        <begin position="74"/>
        <end position="139"/>
    </location>
</feature>
<gene>
    <name evidence="6" type="ORF">GCM10009559_80590</name>
</gene>
<dbReference type="PANTHER" id="PTHR44688:SF16">
    <property type="entry name" value="DNA-BINDING TRANSCRIPTIONAL ACTIVATOR DEVR_DOSR"/>
    <property type="match status" value="1"/>
</dbReference>
<dbReference type="Gene3D" id="1.10.10.10">
    <property type="entry name" value="Winged helix-like DNA-binding domain superfamily/Winged helix DNA-binding domain"/>
    <property type="match status" value="1"/>
</dbReference>
<dbReference type="PROSITE" id="PS50043">
    <property type="entry name" value="HTH_LUXR_2"/>
    <property type="match status" value="1"/>
</dbReference>
<evidence type="ECO:0000256" key="4">
    <source>
        <dbReference type="SAM" id="MobiDB-lite"/>
    </source>
</evidence>
<dbReference type="Pfam" id="PF00196">
    <property type="entry name" value="GerE"/>
    <property type="match status" value="1"/>
</dbReference>
<evidence type="ECO:0000259" key="5">
    <source>
        <dbReference type="PROSITE" id="PS50043"/>
    </source>
</evidence>
<keyword evidence="7" id="KW-1185">Reference proteome</keyword>
<accession>A0ABP3YXU6</accession>
<sequence length="144" mass="15371">MEAAARGLHAAGLSWEGGRLASQAAIRCRDRKSMNALLGCARALQAGTEQPPATTGDAGRAQPVRRVKVPEQATESPGGAISGREREVAELVLSGLTYKQIGEQLFISAKTVENHVARMRQRLGSGSRGELFAHLRMLVGEKQP</sequence>
<dbReference type="CDD" id="cd06170">
    <property type="entry name" value="LuxR_C_like"/>
    <property type="match status" value="1"/>
</dbReference>
<dbReference type="InterPro" id="IPR000792">
    <property type="entry name" value="Tscrpt_reg_LuxR_C"/>
</dbReference>
<evidence type="ECO:0000256" key="2">
    <source>
        <dbReference type="ARBA" id="ARBA00023125"/>
    </source>
</evidence>
<feature type="region of interest" description="Disordered" evidence="4">
    <location>
        <begin position="45"/>
        <end position="84"/>
    </location>
</feature>
<dbReference type="SUPFAM" id="SSF46894">
    <property type="entry name" value="C-terminal effector domain of the bipartite response regulators"/>
    <property type="match status" value="1"/>
</dbReference>
<evidence type="ECO:0000256" key="3">
    <source>
        <dbReference type="ARBA" id="ARBA00023163"/>
    </source>
</evidence>
<keyword evidence="3" id="KW-0804">Transcription</keyword>
<organism evidence="6 7">
    <name type="scientific">Pseudonocardia zijingensis</name>
    <dbReference type="NCBI Taxonomy" id="153376"/>
    <lineage>
        <taxon>Bacteria</taxon>
        <taxon>Bacillati</taxon>
        <taxon>Actinomycetota</taxon>
        <taxon>Actinomycetes</taxon>
        <taxon>Pseudonocardiales</taxon>
        <taxon>Pseudonocardiaceae</taxon>
        <taxon>Pseudonocardia</taxon>
    </lineage>
</organism>